<dbReference type="EMBL" id="FOUU01000002">
    <property type="protein sequence ID" value="SFM64549.1"/>
    <property type="molecule type" value="Genomic_DNA"/>
</dbReference>
<dbReference type="STRING" id="39841.SAMN05660836_00996"/>
<name>A0A1I4SJD3_9BACT</name>
<dbReference type="InterPro" id="IPR020627">
    <property type="entry name" value="KhpA"/>
</dbReference>
<dbReference type="PANTHER" id="PTHR34654:SF1">
    <property type="entry name" value="RNA-BINDING PROTEIN KHPA"/>
    <property type="match status" value="1"/>
</dbReference>
<keyword evidence="5" id="KW-1185">Reference proteome</keyword>
<dbReference type="CDD" id="cd22533">
    <property type="entry name" value="KH-II_YlqC-like"/>
    <property type="match status" value="1"/>
</dbReference>
<comment type="subcellular location">
    <subcellularLocation>
        <location evidence="3">Cytoplasm</location>
    </subcellularLocation>
</comment>
<evidence type="ECO:0000256" key="2">
    <source>
        <dbReference type="ARBA" id="ARBA00022884"/>
    </source>
</evidence>
<dbReference type="GO" id="GO:0005737">
    <property type="term" value="C:cytoplasm"/>
    <property type="evidence" value="ECO:0007669"/>
    <property type="project" value="UniProtKB-SubCell"/>
</dbReference>
<evidence type="ECO:0000256" key="3">
    <source>
        <dbReference type="HAMAP-Rule" id="MF_00088"/>
    </source>
</evidence>
<dbReference type="Gene3D" id="3.30.300.20">
    <property type="match status" value="1"/>
</dbReference>
<evidence type="ECO:0000256" key="1">
    <source>
        <dbReference type="ARBA" id="ARBA00022490"/>
    </source>
</evidence>
<keyword evidence="1 3" id="KW-0963">Cytoplasm</keyword>
<dbReference type="OrthoDB" id="9812389at2"/>
<comment type="similarity">
    <text evidence="3">Belongs to the KhpA RNA-binding protein family.</text>
</comment>
<dbReference type="GO" id="GO:0071555">
    <property type="term" value="P:cell wall organization"/>
    <property type="evidence" value="ECO:0007669"/>
    <property type="project" value="UniProtKB-KW"/>
</dbReference>
<dbReference type="GO" id="GO:0008360">
    <property type="term" value="P:regulation of cell shape"/>
    <property type="evidence" value="ECO:0007669"/>
    <property type="project" value="UniProtKB-KW"/>
</dbReference>
<keyword evidence="3" id="KW-0961">Cell wall biogenesis/degradation</keyword>
<protein>
    <recommendedName>
        <fullName evidence="3">RNA-binding protein KhpA</fullName>
    </recommendedName>
    <alternativeName>
        <fullName evidence="3">KH-domain protein A</fullName>
    </alternativeName>
</protein>
<evidence type="ECO:0000313" key="5">
    <source>
        <dbReference type="Proteomes" id="UP000199611"/>
    </source>
</evidence>
<keyword evidence="2 3" id="KW-0694">RNA-binding</keyword>
<reference evidence="4 5" key="1">
    <citation type="submission" date="2016-10" db="EMBL/GenBank/DDBJ databases">
        <authorList>
            <person name="de Groot N.N."/>
        </authorList>
    </citation>
    <scope>NUCLEOTIDE SEQUENCE [LARGE SCALE GENOMIC DNA]</scope>
    <source>
        <strain evidence="4 5">DSM 9990</strain>
    </source>
</reference>
<evidence type="ECO:0000313" key="4">
    <source>
        <dbReference type="EMBL" id="SFM64549.1"/>
    </source>
</evidence>
<accession>A0A1I4SJD3</accession>
<dbReference type="Pfam" id="PF13083">
    <property type="entry name" value="KH_KhpA-B"/>
    <property type="match status" value="1"/>
</dbReference>
<sequence>MSEPLSKKIKSLAEYLVKSLVTRPEEVLLAARENEKTILMELKVAPEDLGRIIGKEGHTINAIRTVLQAVAASHGKKIQLDVLG</sequence>
<dbReference type="InterPro" id="IPR009019">
    <property type="entry name" value="KH_sf_prok-type"/>
</dbReference>
<dbReference type="PROSITE" id="PS50084">
    <property type="entry name" value="KH_TYPE_1"/>
    <property type="match status" value="1"/>
</dbReference>
<dbReference type="PANTHER" id="PTHR34654">
    <property type="entry name" value="UPF0109 PROTEIN SCO5592"/>
    <property type="match status" value="1"/>
</dbReference>
<dbReference type="Proteomes" id="UP000199611">
    <property type="component" value="Unassembled WGS sequence"/>
</dbReference>
<comment type="subunit">
    <text evidence="3">Forms a complex with KhpB.</text>
</comment>
<organism evidence="4 5">
    <name type="scientific">Thermodesulforhabdus norvegica</name>
    <dbReference type="NCBI Taxonomy" id="39841"/>
    <lineage>
        <taxon>Bacteria</taxon>
        <taxon>Pseudomonadati</taxon>
        <taxon>Thermodesulfobacteriota</taxon>
        <taxon>Syntrophobacteria</taxon>
        <taxon>Syntrophobacterales</taxon>
        <taxon>Thermodesulforhabdaceae</taxon>
        <taxon>Thermodesulforhabdus</taxon>
    </lineage>
</organism>
<dbReference type="InterPro" id="IPR015946">
    <property type="entry name" value="KH_dom-like_a/b"/>
</dbReference>
<proteinExistence type="inferred from homology"/>
<dbReference type="GO" id="GO:0009252">
    <property type="term" value="P:peptidoglycan biosynthetic process"/>
    <property type="evidence" value="ECO:0007669"/>
    <property type="project" value="UniProtKB-UniRule"/>
</dbReference>
<gene>
    <name evidence="3" type="primary">khpA</name>
    <name evidence="4" type="ORF">SAMN05660836_00996</name>
</gene>
<dbReference type="RefSeq" id="WP_093393933.1">
    <property type="nucleotide sequence ID" value="NZ_FOUU01000002.1"/>
</dbReference>
<dbReference type="AlphaFoldDB" id="A0A1I4SJD3"/>
<dbReference type="GO" id="GO:0003723">
    <property type="term" value="F:RNA binding"/>
    <property type="evidence" value="ECO:0007669"/>
    <property type="project" value="UniProtKB-UniRule"/>
</dbReference>
<dbReference type="SUPFAM" id="SSF54814">
    <property type="entry name" value="Prokaryotic type KH domain (KH-domain type II)"/>
    <property type="match status" value="1"/>
</dbReference>
<keyword evidence="3" id="KW-0133">Cell shape</keyword>
<keyword evidence="3" id="KW-0143">Chaperone</keyword>
<comment type="function">
    <text evidence="3">A probable RNA chaperone. Forms a complex with KhpB which binds to cellular RNA and controls its expression. Plays a role in peptidoglycan (PG) homeostasis and cell length regulation.</text>
</comment>
<dbReference type="HAMAP" id="MF_00088">
    <property type="entry name" value="KhpA"/>
    <property type="match status" value="1"/>
</dbReference>